<keyword evidence="1" id="KW-0812">Transmembrane</keyword>
<evidence type="ECO:0000313" key="3">
    <source>
        <dbReference type="EMBL" id="VFB13846.1"/>
    </source>
</evidence>
<dbReference type="AlphaFoldDB" id="A0A449I367"/>
<evidence type="ECO:0000256" key="1">
    <source>
        <dbReference type="SAM" id="Phobius"/>
    </source>
</evidence>
<keyword evidence="1" id="KW-0472">Membrane</keyword>
<feature type="transmembrane region" description="Helical" evidence="1">
    <location>
        <begin position="12"/>
        <end position="29"/>
    </location>
</feature>
<evidence type="ECO:0000313" key="5">
    <source>
        <dbReference type="Proteomes" id="UP000396835"/>
    </source>
</evidence>
<dbReference type="EMBL" id="SLXB01000022">
    <property type="protein sequence ID" value="TCO89148.1"/>
    <property type="molecule type" value="Genomic_DNA"/>
</dbReference>
<reference evidence="3 5" key="1">
    <citation type="submission" date="2019-02" db="EMBL/GenBank/DDBJ databases">
        <authorList>
            <consortium name="Pathogen Informatics"/>
        </authorList>
    </citation>
    <scope>NUCLEOTIDE SEQUENCE [LARGE SCALE GENOMIC DNA]</scope>
    <source>
        <strain evidence="3 5">3012STDY7078512</strain>
    </source>
</reference>
<gene>
    <name evidence="2" type="ORF">EV202_12232</name>
    <name evidence="3" type="ORF">NCTC7812_01376</name>
</gene>
<reference evidence="2 4" key="2">
    <citation type="submission" date="2019-03" db="EMBL/GenBank/DDBJ databases">
        <title>Genomic Encyclopedia of Type Strains, Phase IV (KMG-IV): sequencing the most valuable type-strain genomes for metagenomic binning, comparative biology and taxonomic classification.</title>
        <authorList>
            <person name="Goeker M."/>
        </authorList>
    </citation>
    <scope>NUCLEOTIDE SEQUENCE [LARGE SCALE GENOMIC DNA]</scope>
    <source>
        <strain evidence="2 4">DSM 23917</strain>
    </source>
</reference>
<proteinExistence type="predicted"/>
<dbReference type="Proteomes" id="UP000396835">
    <property type="component" value="Unassembled WGS sequence"/>
</dbReference>
<protein>
    <submittedName>
        <fullName evidence="3">Uncharacterized protein</fullName>
    </submittedName>
</protein>
<evidence type="ECO:0000313" key="2">
    <source>
        <dbReference type="EMBL" id="TCO89148.1"/>
    </source>
</evidence>
<organism evidence="3 5">
    <name type="scientific">Prevotella heparinolytica</name>
    <dbReference type="NCBI Taxonomy" id="28113"/>
    <lineage>
        <taxon>Bacteria</taxon>
        <taxon>Pseudomonadati</taxon>
        <taxon>Bacteroidota</taxon>
        <taxon>Bacteroidia</taxon>
        <taxon>Bacteroidales</taxon>
        <taxon>Bacteroidaceae</taxon>
        <taxon>Bacteroides</taxon>
    </lineage>
</organism>
<dbReference type="Proteomes" id="UP000295600">
    <property type="component" value="Unassembled WGS sequence"/>
</dbReference>
<name>A0A449I367_9BACE</name>
<sequence length="51" mass="5975">MENFIQQKSIAPLKRMYVFLSFSCFLLVYNEHLNKNMVRTCTEGGTKMVGR</sequence>
<accession>A0A449I367</accession>
<dbReference type="EMBL" id="CAACYH010000004">
    <property type="protein sequence ID" value="VFB13846.1"/>
    <property type="molecule type" value="Genomic_DNA"/>
</dbReference>
<evidence type="ECO:0000313" key="4">
    <source>
        <dbReference type="Proteomes" id="UP000295600"/>
    </source>
</evidence>
<keyword evidence="1" id="KW-1133">Transmembrane helix</keyword>